<evidence type="ECO:0000313" key="3">
    <source>
        <dbReference type="EMBL" id="KAB8076214.1"/>
    </source>
</evidence>
<dbReference type="Proteomes" id="UP000326565">
    <property type="component" value="Unassembled WGS sequence"/>
</dbReference>
<proteinExistence type="predicted"/>
<gene>
    <name evidence="3" type="ORF">BDV29DRAFT_94425</name>
</gene>
<feature type="region of interest" description="Disordered" evidence="1">
    <location>
        <begin position="28"/>
        <end position="695"/>
    </location>
</feature>
<feature type="compositionally biased region" description="Low complexity" evidence="1">
    <location>
        <begin position="324"/>
        <end position="340"/>
    </location>
</feature>
<feature type="compositionally biased region" description="Basic and acidic residues" evidence="1">
    <location>
        <begin position="284"/>
        <end position="303"/>
    </location>
</feature>
<protein>
    <recommendedName>
        <fullName evidence="2">Inner kinetochore subunit AME1 domain-containing protein</fullName>
    </recommendedName>
</protein>
<feature type="compositionally biased region" description="Polar residues" evidence="1">
    <location>
        <begin position="360"/>
        <end position="373"/>
    </location>
</feature>
<evidence type="ECO:0000313" key="4">
    <source>
        <dbReference type="Proteomes" id="UP000326565"/>
    </source>
</evidence>
<dbReference type="SMART" id="SM00384">
    <property type="entry name" value="AT_hook"/>
    <property type="match status" value="3"/>
</dbReference>
<dbReference type="Pfam" id="PF20994">
    <property type="entry name" value="CENPU"/>
    <property type="match status" value="1"/>
</dbReference>
<name>A0A5N5X9M2_9EURO</name>
<feature type="compositionally biased region" description="Acidic residues" evidence="1">
    <location>
        <begin position="502"/>
        <end position="514"/>
    </location>
</feature>
<feature type="compositionally biased region" description="Polar residues" evidence="1">
    <location>
        <begin position="174"/>
        <end position="199"/>
    </location>
</feature>
<feature type="compositionally biased region" description="Acidic residues" evidence="1">
    <location>
        <begin position="674"/>
        <end position="683"/>
    </location>
</feature>
<feature type="compositionally biased region" description="Acidic residues" evidence="1">
    <location>
        <begin position="554"/>
        <end position="564"/>
    </location>
</feature>
<dbReference type="EMBL" id="ML732184">
    <property type="protein sequence ID" value="KAB8076214.1"/>
    <property type="molecule type" value="Genomic_DNA"/>
</dbReference>
<keyword evidence="4" id="KW-1185">Reference proteome</keyword>
<reference evidence="3 4" key="1">
    <citation type="submission" date="2019-04" db="EMBL/GenBank/DDBJ databases">
        <title>Friends and foes A comparative genomics study of 23 Aspergillus species from section Flavi.</title>
        <authorList>
            <consortium name="DOE Joint Genome Institute"/>
            <person name="Kjaerbolling I."/>
            <person name="Vesth T."/>
            <person name="Frisvad J.C."/>
            <person name="Nybo J.L."/>
            <person name="Theobald S."/>
            <person name="Kildgaard S."/>
            <person name="Isbrandt T."/>
            <person name="Kuo A."/>
            <person name="Sato A."/>
            <person name="Lyhne E.K."/>
            <person name="Kogle M.E."/>
            <person name="Wiebenga A."/>
            <person name="Kun R.S."/>
            <person name="Lubbers R.J."/>
            <person name="Makela M.R."/>
            <person name="Barry K."/>
            <person name="Chovatia M."/>
            <person name="Clum A."/>
            <person name="Daum C."/>
            <person name="Haridas S."/>
            <person name="He G."/>
            <person name="LaButti K."/>
            <person name="Lipzen A."/>
            <person name="Mondo S."/>
            <person name="Riley R."/>
            <person name="Salamov A."/>
            <person name="Simmons B.A."/>
            <person name="Magnuson J.K."/>
            <person name="Henrissat B."/>
            <person name="Mortensen U.H."/>
            <person name="Larsen T.O."/>
            <person name="Devries R.P."/>
            <person name="Grigoriev I.V."/>
            <person name="Machida M."/>
            <person name="Baker S.E."/>
            <person name="Andersen M.R."/>
        </authorList>
    </citation>
    <scope>NUCLEOTIDE SEQUENCE [LARGE SCALE GENOMIC DNA]</scope>
    <source>
        <strain evidence="3 4">CBS 151.66</strain>
    </source>
</reference>
<sequence length="897" mass="99657">MAFNREERLQMRQRGAGTRKIKEVNFGFSFGLAPPPEEPFQAASQPSDVDTPIEPPAPPQAPLVFENTDPPSLSPVRKLPSSQDREFLQRTPGSARNLFPERPSTFDIPEDDALDLGRSSKRRKIEPPSQTSRTSVNRDVTQHEKQGSPALQNGARSGAPVPGESLPPRDQPLAMQNTSDIAQTEQTPQEALDSTTALTLDNLEAEVPALESGPSEPTDANQKTPTPQQKPPETDGTPTSSDTTKGKRKRRGFSTEQHRPRSVEIRETGDESAQQPESPELPLEENHNKITDAESPRSQPEKRPRGRPRTSAQSSRATDKGTPTSEAVSTASIAATSIPTQRQTTKTLRNRNEKKPTEVSVVSETSHGQSVEVNNAPEEGDTAGHEISPQLRQEPKEAKQKQKRVGRPGKKASEPQESAEALRLAGGKRTRRNMSQEQEPEPEPEREPEVSIEPEPAGKRKTRRKTPQEQESEPEREPELEPSKEPKPTSEKRTRRKRSEQEPEPEPEAPTEQEPDGRRRTRRKTPHEPEPEPKASTEPKLAGEKRKRRRNSDSEQEPEPEASTEPEAAGNRRTRSRKSDQEVEPEPERQPEALTEPKPSSALKRSRGRPSLSKKDTEATQHEEEPADEHETGGEVSHTARRKPKQPRGETVPVTIYRLSNVASLEGIPQTPESLDEEEESADELSTKQKTKLPSRGGVNVADVLSQICRETLEKTLTTLSNGIANEGNGTRRSEFTTKKKAVEAFGTELEGRLFELSEMLDSNFVLGVKLKKTKREMMDMRSRLYQIRKEREGVALQMDAIRRKHAEEENARLARANINNSLHSLDLVLERSQNRPAGDSDDENQSDPSLTTGLEFMLRSVADNVSSRAPGAHGGLLNQIKAFNAQLEAAARILES</sequence>
<dbReference type="InterPro" id="IPR017956">
    <property type="entry name" value="AT_hook_DNA-bd_motif"/>
</dbReference>
<dbReference type="InterPro" id="IPR048743">
    <property type="entry name" value="AME1"/>
</dbReference>
<feature type="compositionally biased region" description="Polar residues" evidence="1">
    <location>
        <begin position="128"/>
        <end position="139"/>
    </location>
</feature>
<dbReference type="OrthoDB" id="5377952at2759"/>
<dbReference type="GO" id="GO:0003677">
    <property type="term" value="F:DNA binding"/>
    <property type="evidence" value="ECO:0007669"/>
    <property type="project" value="InterPro"/>
</dbReference>
<feature type="compositionally biased region" description="Basic residues" evidence="1">
    <location>
        <begin position="401"/>
        <end position="410"/>
    </location>
</feature>
<feature type="compositionally biased region" description="Basic and acidic residues" evidence="1">
    <location>
        <begin position="256"/>
        <end position="269"/>
    </location>
</feature>
<evidence type="ECO:0000259" key="2">
    <source>
        <dbReference type="Pfam" id="PF20994"/>
    </source>
</evidence>
<accession>A0A5N5X9M2</accession>
<organism evidence="3 4">
    <name type="scientific">Aspergillus leporis</name>
    <dbReference type="NCBI Taxonomy" id="41062"/>
    <lineage>
        <taxon>Eukaryota</taxon>
        <taxon>Fungi</taxon>
        <taxon>Dikarya</taxon>
        <taxon>Ascomycota</taxon>
        <taxon>Pezizomycotina</taxon>
        <taxon>Eurotiomycetes</taxon>
        <taxon>Eurotiomycetidae</taxon>
        <taxon>Eurotiales</taxon>
        <taxon>Aspergillaceae</taxon>
        <taxon>Aspergillus</taxon>
        <taxon>Aspergillus subgen. Circumdati</taxon>
    </lineage>
</organism>
<dbReference type="AlphaFoldDB" id="A0A5N5X9M2"/>
<feature type="compositionally biased region" description="Basic and acidic residues" evidence="1">
    <location>
        <begin position="526"/>
        <end position="544"/>
    </location>
</feature>
<feature type="domain" description="Inner kinetochore subunit AME1" evidence="2">
    <location>
        <begin position="695"/>
        <end position="890"/>
    </location>
</feature>
<evidence type="ECO:0000256" key="1">
    <source>
        <dbReference type="SAM" id="MobiDB-lite"/>
    </source>
</evidence>
<feature type="compositionally biased region" description="Basic and acidic residues" evidence="1">
    <location>
        <begin position="613"/>
        <end position="633"/>
    </location>
</feature>
<feature type="compositionally biased region" description="Basic and acidic residues" evidence="1">
    <location>
        <begin position="577"/>
        <end position="591"/>
    </location>
</feature>
<feature type="compositionally biased region" description="Basic and acidic residues" evidence="1">
    <location>
        <begin position="473"/>
        <end position="492"/>
    </location>
</feature>